<name>A0A0D0QBC8_9BACL</name>
<evidence type="ECO:0000313" key="3">
    <source>
        <dbReference type="EMBL" id="KIQ95378.1"/>
    </source>
</evidence>
<reference evidence="3 4" key="1">
    <citation type="submission" date="2015-01" db="EMBL/GenBank/DDBJ databases">
        <title>Draft genome of Anoxybacillus thermarum strain AF/04.</title>
        <authorList>
            <person name="Poli A."/>
            <person name="Nicolaus B."/>
            <person name="Chan K.-G."/>
            <person name="Kahar U.M."/>
            <person name="Yaakob A.S."/>
            <person name="Chan C.S."/>
            <person name="Goh K.M."/>
        </authorList>
    </citation>
    <scope>NUCLEOTIDE SEQUENCE [LARGE SCALE GENOMIC DNA]</scope>
    <source>
        <strain evidence="3 4">AF/04</strain>
    </source>
</reference>
<dbReference type="Pfam" id="PF06527">
    <property type="entry name" value="TniQ"/>
    <property type="match status" value="1"/>
</dbReference>
<comment type="caution">
    <text evidence="3">The sequence shown here is derived from an EMBL/GenBank/DDBJ whole genome shotgun (WGS) entry which is preliminary data.</text>
</comment>
<dbReference type="Pfam" id="PF15978">
    <property type="entry name" value="TnsD"/>
    <property type="match status" value="1"/>
</dbReference>
<evidence type="ECO:0000259" key="1">
    <source>
        <dbReference type="Pfam" id="PF06527"/>
    </source>
</evidence>
<dbReference type="EMBL" id="JXTH01000006">
    <property type="protein sequence ID" value="KIQ95378.1"/>
    <property type="molecule type" value="Genomic_DNA"/>
</dbReference>
<proteinExistence type="predicted"/>
<feature type="domain" description="TniQ" evidence="1">
    <location>
        <begin position="4"/>
        <end position="157"/>
    </location>
</feature>
<accession>A0A0D0QBC8</accession>
<keyword evidence="4" id="KW-1185">Reference proteome</keyword>
<gene>
    <name evidence="3" type="ORF">LH47_00479</name>
</gene>
<organism evidence="3 4">
    <name type="scientific">Anoxybacillus thermarum</name>
    <dbReference type="NCBI Taxonomy" id="404937"/>
    <lineage>
        <taxon>Bacteria</taxon>
        <taxon>Bacillati</taxon>
        <taxon>Bacillota</taxon>
        <taxon>Bacilli</taxon>
        <taxon>Bacillales</taxon>
        <taxon>Anoxybacillaceae</taxon>
        <taxon>Anoxybacillus</taxon>
    </lineage>
</organism>
<dbReference type="PATRIC" id="fig|404937.3.peg.494"/>
<dbReference type="RefSeq" id="WP_043964483.1">
    <property type="nucleotide sequence ID" value="NZ_JXTH01000006.1"/>
</dbReference>
<dbReference type="AlphaFoldDB" id="A0A0D0QBC8"/>
<evidence type="ECO:0000259" key="2">
    <source>
        <dbReference type="Pfam" id="PF15978"/>
    </source>
</evidence>
<sequence length="630" mass="74088">MLLWFPTPYPDELLYSVFARYHVRSGNTSPKMTTEELFGKRTIRSVWDLPANLNTLLSRMGSYWDGDNLIFNHTMYSYYAAFLLPKQAEQVKKSMMGNKGITIHTRIGVSASNVKTKTNLWVCSDCIKEDMDKYGETYWHRIHQAPGVFICPKHETILEETTVSTKTENQHEYVIATPFIERTRVNLDGLQKEELQLLLKIAQITESLLTNSHLQTQDNTIREKYVELLKQKGFASPNGFVKRDKLYQSFTSKFSDRCLELLQSPVLFEETNWLTMIFQKHRKSFHPIRHILVMLFLETDLDHLFNKEQYHPFGKGPWLCLNVACPNYHKPVVTSLTITRCYDTGKPVGTFRCDCGFVFSRRGPDKNSNDRYRIGTIKEYGKVWKDKLTELVNEGYSLTDISKELQTERATIKKYAAELGLKVPWKLPKIEKDNPKELLEQYEDQLAERKNKWLELQELYPEKSKTELRKMAPDVYAFLYRNDRDWLNKYSPSKKRIQPPKQRVNWDKRDKEILKMVKEVVRTWDLGAEKPTRITKTSIGKKINQLSLLEKKGDKLPKTMNYISQVEESLESFQMRRVEFVIEKLKQEEQPIIEWQIYKKAGLRPTISNEVKRFISLKVTEYETVNKKHV</sequence>
<dbReference type="InterPro" id="IPR032750">
    <property type="entry name" value="TnsD_C"/>
</dbReference>
<protein>
    <submittedName>
        <fullName evidence="3">Uncharacterized protein</fullName>
    </submittedName>
</protein>
<feature type="domain" description="Transposon Tn7 transposition protein TnsD C-terminal" evidence="2">
    <location>
        <begin position="201"/>
        <end position="563"/>
    </location>
</feature>
<dbReference type="InterPro" id="IPR009492">
    <property type="entry name" value="TniQ"/>
</dbReference>
<dbReference type="Proteomes" id="UP000032102">
    <property type="component" value="Unassembled WGS sequence"/>
</dbReference>
<evidence type="ECO:0000313" key="4">
    <source>
        <dbReference type="Proteomes" id="UP000032102"/>
    </source>
</evidence>